<name>A0A4Y2PVC1_ARAVE</name>
<reference evidence="1 2" key="1">
    <citation type="journal article" date="2019" name="Sci. Rep.">
        <title>Orb-weaving spider Araneus ventricosus genome elucidates the spidroin gene catalogue.</title>
        <authorList>
            <person name="Kono N."/>
            <person name="Nakamura H."/>
            <person name="Ohtoshi R."/>
            <person name="Moran D.A.P."/>
            <person name="Shinohara A."/>
            <person name="Yoshida Y."/>
            <person name="Fujiwara M."/>
            <person name="Mori M."/>
            <person name="Tomita M."/>
            <person name="Arakawa K."/>
        </authorList>
    </citation>
    <scope>NUCLEOTIDE SEQUENCE [LARGE SCALE GENOMIC DNA]</scope>
</reference>
<keyword evidence="2" id="KW-1185">Reference proteome</keyword>
<comment type="caution">
    <text evidence="1">The sequence shown here is derived from an EMBL/GenBank/DDBJ whole genome shotgun (WGS) entry which is preliminary data.</text>
</comment>
<evidence type="ECO:0000313" key="2">
    <source>
        <dbReference type="Proteomes" id="UP000499080"/>
    </source>
</evidence>
<dbReference type="EMBL" id="BGPR01012090">
    <property type="protein sequence ID" value="GBN54520.1"/>
    <property type="molecule type" value="Genomic_DNA"/>
</dbReference>
<dbReference type="AlphaFoldDB" id="A0A4Y2PVC1"/>
<accession>A0A4Y2PVC1</accession>
<sequence>MSHLFVVIAQGVIRQTNADVIVAVEFYGTRSSIGHAVPSVFSKMNRFKYGKYDCLGEDAKEAANQRELGYFLWSGGRSVMALPPRSGMLVWGVADTIQPSSVSVF</sequence>
<gene>
    <name evidence="1" type="ORF">AVEN_116278_1</name>
</gene>
<dbReference type="Proteomes" id="UP000499080">
    <property type="component" value="Unassembled WGS sequence"/>
</dbReference>
<organism evidence="1 2">
    <name type="scientific">Araneus ventricosus</name>
    <name type="common">Orbweaver spider</name>
    <name type="synonym">Epeira ventricosa</name>
    <dbReference type="NCBI Taxonomy" id="182803"/>
    <lineage>
        <taxon>Eukaryota</taxon>
        <taxon>Metazoa</taxon>
        <taxon>Ecdysozoa</taxon>
        <taxon>Arthropoda</taxon>
        <taxon>Chelicerata</taxon>
        <taxon>Arachnida</taxon>
        <taxon>Araneae</taxon>
        <taxon>Araneomorphae</taxon>
        <taxon>Entelegynae</taxon>
        <taxon>Araneoidea</taxon>
        <taxon>Araneidae</taxon>
        <taxon>Araneus</taxon>
    </lineage>
</organism>
<evidence type="ECO:0000313" key="1">
    <source>
        <dbReference type="EMBL" id="GBN54520.1"/>
    </source>
</evidence>
<proteinExistence type="predicted"/>
<protein>
    <submittedName>
        <fullName evidence="1">Uncharacterized protein</fullName>
    </submittedName>
</protein>